<accession>A0ABN8ADC3</accession>
<sequence>MNRNPEKDHFKKEMDHYISPHSMFTGVDRNRILERIERAKRRKKWWGNPKMALSILLLFIVAGSLYVLINQSNQEEVLSAQEVIDTLYVGMSQEEVWSYLGTDYLEVEPSKDSGPKYELHRYDYPLKEGYEFITSIDELDIEGVKTGMMGMQVSVFIDSNNHVAGYSVLYKNNAGKTLIHSVWGEKVEEIAP</sequence>
<keyword evidence="3" id="KW-1185">Reference proteome</keyword>
<dbReference type="RefSeq" id="WP_230501363.1">
    <property type="nucleotide sequence ID" value="NZ_CAKJTJ010000010.1"/>
</dbReference>
<feature type="transmembrane region" description="Helical" evidence="1">
    <location>
        <begin position="51"/>
        <end position="69"/>
    </location>
</feature>
<evidence type="ECO:0008006" key="4">
    <source>
        <dbReference type="Google" id="ProtNLM"/>
    </source>
</evidence>
<evidence type="ECO:0000313" key="2">
    <source>
        <dbReference type="EMBL" id="CAG9621472.1"/>
    </source>
</evidence>
<organism evidence="2 3">
    <name type="scientific">Sutcliffiella rhizosphaerae</name>
    <dbReference type="NCBI Taxonomy" id="2880967"/>
    <lineage>
        <taxon>Bacteria</taxon>
        <taxon>Bacillati</taxon>
        <taxon>Bacillota</taxon>
        <taxon>Bacilli</taxon>
        <taxon>Bacillales</taxon>
        <taxon>Bacillaceae</taxon>
        <taxon>Sutcliffiella</taxon>
    </lineage>
</organism>
<keyword evidence="1" id="KW-1133">Transmembrane helix</keyword>
<evidence type="ECO:0000313" key="3">
    <source>
        <dbReference type="Proteomes" id="UP000789833"/>
    </source>
</evidence>
<dbReference type="Proteomes" id="UP000789833">
    <property type="component" value="Unassembled WGS sequence"/>
</dbReference>
<reference evidence="2 3" key="1">
    <citation type="submission" date="2021-10" db="EMBL/GenBank/DDBJ databases">
        <authorList>
            <person name="Criscuolo A."/>
        </authorList>
    </citation>
    <scope>NUCLEOTIDE SEQUENCE [LARGE SCALE GENOMIC DNA]</scope>
    <source>
        <strain evidence="3">CIP 111883</strain>
    </source>
</reference>
<comment type="caution">
    <text evidence="2">The sequence shown here is derived from an EMBL/GenBank/DDBJ whole genome shotgun (WGS) entry which is preliminary data.</text>
</comment>
<proteinExistence type="predicted"/>
<keyword evidence="1" id="KW-0812">Transmembrane</keyword>
<protein>
    <recommendedName>
        <fullName evidence="4">DUF4830 domain-containing protein</fullName>
    </recommendedName>
</protein>
<gene>
    <name evidence="2" type="ORF">BACCIP111883_02245</name>
</gene>
<evidence type="ECO:0000256" key="1">
    <source>
        <dbReference type="SAM" id="Phobius"/>
    </source>
</evidence>
<dbReference type="EMBL" id="CAKJTJ010000010">
    <property type="protein sequence ID" value="CAG9621472.1"/>
    <property type="molecule type" value="Genomic_DNA"/>
</dbReference>
<name>A0ABN8ADC3_9BACI</name>
<keyword evidence="1" id="KW-0472">Membrane</keyword>